<comment type="caution">
    <text evidence="1">The sequence shown here is derived from an EMBL/GenBank/DDBJ whole genome shotgun (WGS) entry which is preliminary data.</text>
</comment>
<dbReference type="AlphaFoldDB" id="A0A0F9MEH1"/>
<protein>
    <submittedName>
        <fullName evidence="1">Uncharacterized protein</fullName>
    </submittedName>
</protein>
<proteinExistence type="predicted"/>
<name>A0A0F9MEH1_9ZZZZ</name>
<sequence length="92" mass="10959">MSQVIIRCHYFMDSFIAECKGGKFFFDADIVHRYRFIEPLVFVNDKQRAMEIRLKMWNDPGKPVMLRDKRIKRRIGAESLGNIYTNQKEGRS</sequence>
<evidence type="ECO:0000313" key="1">
    <source>
        <dbReference type="EMBL" id="KKN04249.1"/>
    </source>
</evidence>
<reference evidence="1" key="1">
    <citation type="journal article" date="2015" name="Nature">
        <title>Complex archaea that bridge the gap between prokaryotes and eukaryotes.</title>
        <authorList>
            <person name="Spang A."/>
            <person name="Saw J.H."/>
            <person name="Jorgensen S.L."/>
            <person name="Zaremba-Niedzwiedzka K."/>
            <person name="Martijn J."/>
            <person name="Lind A.E."/>
            <person name="van Eijk R."/>
            <person name="Schleper C."/>
            <person name="Guy L."/>
            <person name="Ettema T.J."/>
        </authorList>
    </citation>
    <scope>NUCLEOTIDE SEQUENCE</scope>
</reference>
<organism evidence="1">
    <name type="scientific">marine sediment metagenome</name>
    <dbReference type="NCBI Taxonomy" id="412755"/>
    <lineage>
        <taxon>unclassified sequences</taxon>
        <taxon>metagenomes</taxon>
        <taxon>ecological metagenomes</taxon>
    </lineage>
</organism>
<dbReference type="EMBL" id="LAZR01004940">
    <property type="protein sequence ID" value="KKN04249.1"/>
    <property type="molecule type" value="Genomic_DNA"/>
</dbReference>
<gene>
    <name evidence="1" type="ORF">LCGC14_1099400</name>
</gene>
<accession>A0A0F9MEH1</accession>